<dbReference type="EMBL" id="CM026422">
    <property type="protein sequence ID" value="KAG0588513.1"/>
    <property type="molecule type" value="Genomic_DNA"/>
</dbReference>
<evidence type="ECO:0000256" key="1">
    <source>
        <dbReference type="SAM" id="Phobius"/>
    </source>
</evidence>
<evidence type="ECO:0000313" key="3">
    <source>
        <dbReference type="Proteomes" id="UP000822688"/>
    </source>
</evidence>
<comment type="caution">
    <text evidence="2">The sequence shown here is derived from an EMBL/GenBank/DDBJ whole genome shotgun (WGS) entry which is preliminary data.</text>
</comment>
<accession>A0A8T0J1F1</accession>
<protein>
    <submittedName>
        <fullName evidence="2">Uncharacterized protein</fullName>
    </submittedName>
</protein>
<keyword evidence="3" id="KW-1185">Reference proteome</keyword>
<dbReference type="Proteomes" id="UP000822688">
    <property type="component" value="Chromosome 2"/>
</dbReference>
<feature type="transmembrane region" description="Helical" evidence="1">
    <location>
        <begin position="189"/>
        <end position="209"/>
    </location>
</feature>
<dbReference type="AlphaFoldDB" id="A0A8T0J1F1"/>
<evidence type="ECO:0000313" key="2">
    <source>
        <dbReference type="EMBL" id="KAG0588513.1"/>
    </source>
</evidence>
<feature type="transmembrane region" description="Helical" evidence="1">
    <location>
        <begin position="272"/>
        <end position="292"/>
    </location>
</feature>
<name>A0A8T0J1F1_CERPU</name>
<organism evidence="2 3">
    <name type="scientific">Ceratodon purpureus</name>
    <name type="common">Fire moss</name>
    <name type="synonym">Dicranum purpureum</name>
    <dbReference type="NCBI Taxonomy" id="3225"/>
    <lineage>
        <taxon>Eukaryota</taxon>
        <taxon>Viridiplantae</taxon>
        <taxon>Streptophyta</taxon>
        <taxon>Embryophyta</taxon>
        <taxon>Bryophyta</taxon>
        <taxon>Bryophytina</taxon>
        <taxon>Bryopsida</taxon>
        <taxon>Dicranidae</taxon>
        <taxon>Pseudoditrichales</taxon>
        <taxon>Ditrichaceae</taxon>
        <taxon>Ceratodon</taxon>
    </lineage>
</organism>
<sequence>METVMESSSRRSQGGLRSINYSPRSTSVLQGMLMFVIFTTHFHWAVSKRNESLTVPAPTQGPWNKTLYKIEHQCLDFRSARIPSYFYYWPEDDFDYCCSTIGSFDKPRFSYGGLSFTYGLHGPQLAYATYYDLGPIDQCLPYWKFGCLLPRLYESVLFIVACEYKDLEHLYQRRFWIGTVLNYGLLQSALPLILSLEILVMPFAVLYWIKWGRSGYKLKQVFAIITVKDWFRATRKTLLIDWIHLSLLAIIGNGLLEAMGHENPQTAAVESFYQYSLLYIALTFLVWISSFLQQLSYWVSEIEDHCEYDVLPTHEASRSGCPTYATKQDSHLSRQTSDEATKLKEKIGLDADWKLQPIGAQAGILFCLWAYLTNVGSDGSGLFGLVVAAAGPWSGLYALRVIGTCIYFLVKLRLSIAEKRCRHRQRIRGLWRRVIHLEKWRGARGDGYEAELTNSAQPDKLLLHEGKDRV</sequence>
<feature type="transmembrane region" description="Helical" evidence="1">
    <location>
        <begin position="238"/>
        <end position="260"/>
    </location>
</feature>
<feature type="transmembrane region" description="Helical" evidence="1">
    <location>
        <begin position="384"/>
        <end position="410"/>
    </location>
</feature>
<keyword evidence="1" id="KW-1133">Transmembrane helix</keyword>
<gene>
    <name evidence="2" type="ORF">KC19_2G248800</name>
</gene>
<keyword evidence="1" id="KW-0812">Transmembrane</keyword>
<proteinExistence type="predicted"/>
<reference evidence="2" key="1">
    <citation type="submission" date="2020-06" db="EMBL/GenBank/DDBJ databases">
        <title>WGS assembly of Ceratodon purpureus strain R40.</title>
        <authorList>
            <person name="Carey S.B."/>
            <person name="Jenkins J."/>
            <person name="Shu S."/>
            <person name="Lovell J.T."/>
            <person name="Sreedasyam A."/>
            <person name="Maumus F."/>
            <person name="Tiley G.P."/>
            <person name="Fernandez-Pozo N."/>
            <person name="Barry K."/>
            <person name="Chen C."/>
            <person name="Wang M."/>
            <person name="Lipzen A."/>
            <person name="Daum C."/>
            <person name="Saski C.A."/>
            <person name="Payton A.C."/>
            <person name="Mcbreen J.C."/>
            <person name="Conrad R.E."/>
            <person name="Kollar L.M."/>
            <person name="Olsson S."/>
            <person name="Huttunen S."/>
            <person name="Landis J.B."/>
            <person name="Wickett N.J."/>
            <person name="Johnson M.G."/>
            <person name="Rensing S.A."/>
            <person name="Grimwood J."/>
            <person name="Schmutz J."/>
            <person name="Mcdaniel S.F."/>
        </authorList>
    </citation>
    <scope>NUCLEOTIDE SEQUENCE</scope>
    <source>
        <strain evidence="2">R40</strain>
    </source>
</reference>
<keyword evidence="1" id="KW-0472">Membrane</keyword>